<dbReference type="OrthoDB" id="85814at2157"/>
<dbReference type="EMBL" id="CP023154">
    <property type="protein sequence ID" value="QEK79171.1"/>
    <property type="molecule type" value="Genomic_DNA"/>
</dbReference>
<organism evidence="1 2">
    <name type="scientific">Pyrococcus furiosus (strain ATCC 43587 / DSM 3638 / JCM 8422 / Vc1)</name>
    <dbReference type="NCBI Taxonomy" id="186497"/>
    <lineage>
        <taxon>Archaea</taxon>
        <taxon>Methanobacteriati</taxon>
        <taxon>Methanobacteriota</taxon>
        <taxon>Thermococci</taxon>
        <taxon>Thermococcales</taxon>
        <taxon>Thermococcaceae</taxon>
        <taxon>Pyrococcus</taxon>
    </lineage>
</organism>
<reference evidence="1 2" key="1">
    <citation type="submission" date="2017-08" db="EMBL/GenBank/DDBJ databases">
        <title>Resequencing and Reannotation of the genome of Pyrococcus furiosus type strain DSM3638.</title>
        <authorList>
            <person name="Reichelt R.M."/>
            <person name="Bunk B."/>
        </authorList>
    </citation>
    <scope>NUCLEOTIDE SEQUENCE [LARGE SCALE GENOMIC DNA]</scope>
    <source>
        <strain evidence="1 2">DSM 3638</strain>
    </source>
</reference>
<sequence>MSESINNITKPKERRDFVVMAGMRKDGTIDFIKVYALNEKLAIEVLEAFLKENNIHPSDFIVIQRGYEDVKDKKAITTRSEEELSAMLGRLGLRLVSNGVLYTDGIDKLYQITAISRELFESLQKEKREIFEDVQEKITFNFSKVDLPEKYVKKLRLLELMEDTIIFNMAELEIPNLLKAIVEGTVLIPRFLEKEDLIIRIFDEELHEYRGSYFDKVLIKPPIIHWDFYLDSLEDFSFKKVEESIYIAPLFLRATGGFLILTEPPEDLVKTLLKLKKRGEVRTILEGKRITIPINFTLIVDTRHPERYAGLKFPIRINLPPLDDETFLKVLETNLGITPPTEIVRIFPPDYKTFLGVELIKNLFEKLKLTEKGKDEVSLLKEAATIITGGTP</sequence>
<evidence type="ECO:0000313" key="2">
    <source>
        <dbReference type="Proteomes" id="UP000324354"/>
    </source>
</evidence>
<dbReference type="SMR" id="A0A5C0XR21"/>
<gene>
    <name evidence="1" type="ORF">PFDSM3638_07800</name>
</gene>
<dbReference type="RefSeq" id="WP_011012695.1">
    <property type="nucleotide sequence ID" value="NC_003413.1"/>
</dbReference>
<protein>
    <submittedName>
        <fullName evidence="1">Uncharacterized protein</fullName>
    </submittedName>
</protein>
<evidence type="ECO:0000313" key="1">
    <source>
        <dbReference type="EMBL" id="QEK79171.1"/>
    </source>
</evidence>
<dbReference type="AlphaFoldDB" id="A0A5C0XR21"/>
<accession>A0A5C0XR21</accession>
<dbReference type="Proteomes" id="UP000324354">
    <property type="component" value="Chromosome"/>
</dbReference>
<name>A0A5C0XR21_PYRFU</name>
<dbReference type="GeneID" id="41713369"/>
<dbReference type="GeneID" id="13300858"/>
<proteinExistence type="predicted"/>